<dbReference type="InterPro" id="IPR033640">
    <property type="entry name" value="FAR_C"/>
</dbReference>
<dbReference type="EC" id="1.2.1.84" evidence="4"/>
<feature type="domain" description="Fatty acyl-CoA reductase C-terminal" evidence="5">
    <location>
        <begin position="400"/>
        <end position="473"/>
    </location>
</feature>
<comment type="similarity">
    <text evidence="1 4">Belongs to the fatty acyl-CoA reductase family.</text>
</comment>
<dbReference type="GO" id="GO:0080019">
    <property type="term" value="F:alcohol-forming very long-chain fatty acyl-CoA reductase activity"/>
    <property type="evidence" value="ECO:0007669"/>
    <property type="project" value="InterPro"/>
</dbReference>
<dbReference type="InterPro" id="IPR036291">
    <property type="entry name" value="NAD(P)-bd_dom_sf"/>
</dbReference>
<protein>
    <recommendedName>
        <fullName evidence="4">Fatty acyl-CoA reductase</fullName>
        <ecNumber evidence="4">1.2.1.84</ecNumber>
    </recommendedName>
</protein>
<dbReference type="PANTHER" id="PTHR11011">
    <property type="entry name" value="MALE STERILITY PROTEIN 2-RELATED"/>
    <property type="match status" value="1"/>
</dbReference>
<feature type="transmembrane region" description="Helical" evidence="4">
    <location>
        <begin position="490"/>
        <end position="514"/>
    </location>
</feature>
<evidence type="ECO:0000313" key="8">
    <source>
        <dbReference type="Proteomes" id="UP001353858"/>
    </source>
</evidence>
<dbReference type="Pfam" id="PF07993">
    <property type="entry name" value="NAD_binding_4"/>
    <property type="match status" value="1"/>
</dbReference>
<dbReference type="PANTHER" id="PTHR11011:SF60">
    <property type="entry name" value="FATTY ACYL-COA REDUCTASE-RELATED"/>
    <property type="match status" value="1"/>
</dbReference>
<dbReference type="InterPro" id="IPR013120">
    <property type="entry name" value="FAR_NAD-bd"/>
</dbReference>
<keyword evidence="4" id="KW-0560">Oxidoreductase</keyword>
<dbReference type="Proteomes" id="UP001353858">
    <property type="component" value="Unassembled WGS sequence"/>
</dbReference>
<sequence>MSVVEREGGDITAADMVYAPTEPSLIQEYFNDAIIFITGATGFLGKLLVEKLLRVCNIRQIYVLIRPKYGKTSEERFHAYFDDVVFDRLRRENYEAVQNVVLVDGDCAKPRLGLNDEDLTELRQVNCVFHCASTAYFDDKLVPAVMVNIGGVTEILSQCQKMPNLKSIICMSTVYTHSAGQEISEAFYNVPLSGNDLLTLIAILKEPMAENVASVIIGNWPNVYTFTKAVTEDVIKKNSSKLPLAIVRHSLVIGTAKEPVSGWVNSFYGASGIFAGISLGLVRTLHVEPNNLTDLVPADYVVNCMLAASYDIALKKSINANDEVCLSPSLDNIPIYNYVSTQQKAITWRTTLEMILSHIEQVPLSFQIRHAILIPTPNKYLFLILQFLLHTVPGYFTCFNETTQFYTHMKKFLNAFTYFTLQRWIFRNSNVEKLWEKLNVEDRKYFEFGMHNFDWDLYFRTNVRGLRVYLLKDPIDTIPAGQTRLRTLKILHYGLVVFVSACFTLGVTCTFFNYCITWF</sequence>
<keyword evidence="8" id="KW-1185">Reference proteome</keyword>
<dbReference type="CDD" id="cd09071">
    <property type="entry name" value="FAR_C"/>
    <property type="match status" value="1"/>
</dbReference>
<keyword evidence="3 4" id="KW-0443">Lipid metabolism</keyword>
<keyword evidence="4" id="KW-1133">Transmembrane helix</keyword>
<proteinExistence type="inferred from homology"/>
<dbReference type="GO" id="GO:0005777">
    <property type="term" value="C:peroxisome"/>
    <property type="evidence" value="ECO:0007669"/>
    <property type="project" value="TreeGrafter"/>
</dbReference>
<reference evidence="8" key="1">
    <citation type="submission" date="2023-01" db="EMBL/GenBank/DDBJ databases">
        <title>Key to firefly adult light organ development and bioluminescence: homeobox transcription factors regulate luciferase expression and transportation to peroxisome.</title>
        <authorList>
            <person name="Fu X."/>
        </authorList>
    </citation>
    <scope>NUCLEOTIDE SEQUENCE [LARGE SCALE GENOMIC DNA]</scope>
</reference>
<dbReference type="Pfam" id="PF03015">
    <property type="entry name" value="Sterile"/>
    <property type="match status" value="1"/>
</dbReference>
<evidence type="ECO:0000256" key="4">
    <source>
        <dbReference type="RuleBase" id="RU363097"/>
    </source>
</evidence>
<evidence type="ECO:0000259" key="6">
    <source>
        <dbReference type="Pfam" id="PF07993"/>
    </source>
</evidence>
<dbReference type="InterPro" id="IPR026055">
    <property type="entry name" value="FAR"/>
</dbReference>
<keyword evidence="4" id="KW-0521">NADP</keyword>
<name>A0AAN7PWC5_9COLE</name>
<keyword evidence="2 4" id="KW-0444">Lipid biosynthesis</keyword>
<organism evidence="7 8">
    <name type="scientific">Aquatica leii</name>
    <dbReference type="NCBI Taxonomy" id="1421715"/>
    <lineage>
        <taxon>Eukaryota</taxon>
        <taxon>Metazoa</taxon>
        <taxon>Ecdysozoa</taxon>
        <taxon>Arthropoda</taxon>
        <taxon>Hexapoda</taxon>
        <taxon>Insecta</taxon>
        <taxon>Pterygota</taxon>
        <taxon>Neoptera</taxon>
        <taxon>Endopterygota</taxon>
        <taxon>Coleoptera</taxon>
        <taxon>Polyphaga</taxon>
        <taxon>Elateriformia</taxon>
        <taxon>Elateroidea</taxon>
        <taxon>Lampyridae</taxon>
        <taxon>Luciolinae</taxon>
        <taxon>Aquatica</taxon>
    </lineage>
</organism>
<dbReference type="SUPFAM" id="SSF51735">
    <property type="entry name" value="NAD(P)-binding Rossmann-fold domains"/>
    <property type="match status" value="1"/>
</dbReference>
<dbReference type="CDD" id="cd05236">
    <property type="entry name" value="FAR-N_SDR_e"/>
    <property type="match status" value="1"/>
</dbReference>
<gene>
    <name evidence="7" type="ORF">RN001_010403</name>
</gene>
<evidence type="ECO:0000256" key="2">
    <source>
        <dbReference type="ARBA" id="ARBA00022516"/>
    </source>
</evidence>
<dbReference type="Gene3D" id="3.40.50.720">
    <property type="entry name" value="NAD(P)-binding Rossmann-like Domain"/>
    <property type="match status" value="1"/>
</dbReference>
<dbReference type="AlphaFoldDB" id="A0AAN7PWC5"/>
<keyword evidence="4" id="KW-0472">Membrane</keyword>
<evidence type="ECO:0000256" key="3">
    <source>
        <dbReference type="ARBA" id="ARBA00023098"/>
    </source>
</evidence>
<evidence type="ECO:0000259" key="5">
    <source>
        <dbReference type="Pfam" id="PF03015"/>
    </source>
</evidence>
<comment type="catalytic activity">
    <reaction evidence="4">
        <text>a long-chain fatty acyl-CoA + 2 NADPH + 2 H(+) = a long-chain primary fatty alcohol + 2 NADP(+) + CoA</text>
        <dbReference type="Rhea" id="RHEA:52716"/>
        <dbReference type="ChEBI" id="CHEBI:15378"/>
        <dbReference type="ChEBI" id="CHEBI:57287"/>
        <dbReference type="ChEBI" id="CHEBI:57783"/>
        <dbReference type="ChEBI" id="CHEBI:58349"/>
        <dbReference type="ChEBI" id="CHEBI:77396"/>
        <dbReference type="ChEBI" id="CHEBI:83139"/>
        <dbReference type="EC" id="1.2.1.84"/>
    </reaction>
</comment>
<dbReference type="GO" id="GO:0102965">
    <property type="term" value="F:alcohol-forming long-chain fatty acyl-CoA reductase activity"/>
    <property type="evidence" value="ECO:0007669"/>
    <property type="project" value="UniProtKB-EC"/>
</dbReference>
<evidence type="ECO:0000313" key="7">
    <source>
        <dbReference type="EMBL" id="KAK4877897.1"/>
    </source>
</evidence>
<comment type="function">
    <text evidence="4">Catalyzes the reduction of fatty acyl-CoA to fatty alcohols.</text>
</comment>
<keyword evidence="4" id="KW-0812">Transmembrane</keyword>
<accession>A0AAN7PWC5</accession>
<feature type="domain" description="Thioester reductase (TE)" evidence="6">
    <location>
        <begin position="37"/>
        <end position="305"/>
    </location>
</feature>
<comment type="caution">
    <text evidence="7">The sequence shown here is derived from an EMBL/GenBank/DDBJ whole genome shotgun (WGS) entry which is preliminary data.</text>
</comment>
<evidence type="ECO:0000256" key="1">
    <source>
        <dbReference type="ARBA" id="ARBA00005928"/>
    </source>
</evidence>
<dbReference type="EMBL" id="JARPUR010000004">
    <property type="protein sequence ID" value="KAK4877897.1"/>
    <property type="molecule type" value="Genomic_DNA"/>
</dbReference>
<dbReference type="GO" id="GO:0035336">
    <property type="term" value="P:long-chain fatty-acyl-CoA metabolic process"/>
    <property type="evidence" value="ECO:0007669"/>
    <property type="project" value="TreeGrafter"/>
</dbReference>